<keyword evidence="7" id="KW-1185">Reference proteome</keyword>
<evidence type="ECO:0000259" key="5">
    <source>
        <dbReference type="Pfam" id="PF14905"/>
    </source>
</evidence>
<dbReference type="Pfam" id="PF14905">
    <property type="entry name" value="OMP_b-brl_3"/>
    <property type="match status" value="1"/>
</dbReference>
<evidence type="ECO:0000256" key="1">
    <source>
        <dbReference type="ARBA" id="ARBA00004442"/>
    </source>
</evidence>
<keyword evidence="2" id="KW-0472">Membrane</keyword>
<dbReference type="PANTHER" id="PTHR40980:SF4">
    <property type="entry name" value="TONB-DEPENDENT RECEPTOR-LIKE BETA-BARREL DOMAIN-CONTAINING PROTEIN"/>
    <property type="match status" value="1"/>
</dbReference>
<accession>A0A363NWY5</accession>
<reference evidence="6 7" key="1">
    <citation type="submission" date="2018-04" db="EMBL/GenBank/DDBJ databases">
        <title>Sphingobacterium sp. M46 Genome.</title>
        <authorList>
            <person name="Cheng J."/>
            <person name="Li Y."/>
        </authorList>
    </citation>
    <scope>NUCLEOTIDE SEQUENCE [LARGE SCALE GENOMIC DNA]</scope>
    <source>
        <strain evidence="6 7">M46</strain>
    </source>
</reference>
<dbReference type="EMBL" id="QCXX01000002">
    <property type="protein sequence ID" value="PUV25267.1"/>
    <property type="molecule type" value="Genomic_DNA"/>
</dbReference>
<proteinExistence type="predicted"/>
<feature type="domain" description="Outer membrane protein beta-barrel" evidence="5">
    <location>
        <begin position="395"/>
        <end position="799"/>
    </location>
</feature>
<gene>
    <name evidence="6" type="ORF">DCO56_10080</name>
</gene>
<keyword evidence="3" id="KW-0998">Cell outer membrane</keyword>
<dbReference type="AlphaFoldDB" id="A0A363NWY5"/>
<feature type="region of interest" description="Disordered" evidence="4">
    <location>
        <begin position="804"/>
        <end position="823"/>
    </location>
</feature>
<dbReference type="Proteomes" id="UP000250831">
    <property type="component" value="Unassembled WGS sequence"/>
</dbReference>
<name>A0A363NWY5_9SPHI</name>
<comment type="subcellular location">
    <subcellularLocation>
        <location evidence="1">Cell outer membrane</location>
    </subcellularLocation>
</comment>
<dbReference type="GO" id="GO:0009279">
    <property type="term" value="C:cell outer membrane"/>
    <property type="evidence" value="ECO:0007669"/>
    <property type="project" value="UniProtKB-SubCell"/>
</dbReference>
<dbReference type="InterPro" id="IPR041700">
    <property type="entry name" value="OMP_b-brl_3"/>
</dbReference>
<dbReference type="InterPro" id="IPR036942">
    <property type="entry name" value="Beta-barrel_TonB_sf"/>
</dbReference>
<dbReference type="OrthoDB" id="905812at2"/>
<dbReference type="SUPFAM" id="SSF56935">
    <property type="entry name" value="Porins"/>
    <property type="match status" value="1"/>
</dbReference>
<dbReference type="Gene3D" id="2.40.170.20">
    <property type="entry name" value="TonB-dependent receptor, beta-barrel domain"/>
    <property type="match status" value="1"/>
</dbReference>
<evidence type="ECO:0000256" key="3">
    <source>
        <dbReference type="ARBA" id="ARBA00023237"/>
    </source>
</evidence>
<evidence type="ECO:0000256" key="4">
    <source>
        <dbReference type="SAM" id="MobiDB-lite"/>
    </source>
</evidence>
<evidence type="ECO:0000313" key="6">
    <source>
        <dbReference type="EMBL" id="PUV25267.1"/>
    </source>
</evidence>
<organism evidence="6 7">
    <name type="scientific">Sphingobacterium athyrii</name>
    <dbReference type="NCBI Taxonomy" id="2152717"/>
    <lineage>
        <taxon>Bacteria</taxon>
        <taxon>Pseudomonadati</taxon>
        <taxon>Bacteroidota</taxon>
        <taxon>Sphingobacteriia</taxon>
        <taxon>Sphingobacteriales</taxon>
        <taxon>Sphingobacteriaceae</taxon>
        <taxon>Sphingobacterium</taxon>
    </lineage>
</organism>
<evidence type="ECO:0000256" key="2">
    <source>
        <dbReference type="ARBA" id="ARBA00023136"/>
    </source>
</evidence>
<comment type="caution">
    <text evidence="6">The sequence shown here is derived from an EMBL/GenBank/DDBJ whole genome shotgun (WGS) entry which is preliminary data.</text>
</comment>
<dbReference type="RefSeq" id="WP_108633602.1">
    <property type="nucleotide sequence ID" value="NZ_QCXX01000002.1"/>
</dbReference>
<dbReference type="PANTHER" id="PTHR40980">
    <property type="entry name" value="PLUG DOMAIN-CONTAINING PROTEIN"/>
    <property type="match status" value="1"/>
</dbReference>
<feature type="compositionally biased region" description="Basic and acidic residues" evidence="4">
    <location>
        <begin position="813"/>
        <end position="823"/>
    </location>
</feature>
<protein>
    <recommendedName>
        <fullName evidence="5">Outer membrane protein beta-barrel domain-containing protein</fullName>
    </recommendedName>
</protein>
<sequence length="823" mass="93124">MRTQRNPCTIMLSHSIKRSILVVFKSLSLCLLATRLLAQQAQKNEFTLSGKIANTEISTLEIHLFNADSQLIKTEFPNQQGEFNFEALPKGAYYFKIRRGQADLYNSEVIQVTQQHIVLPEIRINEQRLETVVINRSRPYIERHDGKLILNVESSLQNTGGSALEVLEKAPGVTVDGNNNIILRGKSNILVQIDGKNSPLTGEELANYLRGLPASAIDKIELITNPSAKYDAAGTAIINIKLKKGTNKGTNGSFSTALGAARYLKNNNSFSINHRNDKLNLFANYNFAYREAYNDLMIDRRFYKEGHLEKTFIQDNFFKFSSRNHNGKIGFDYNLTDKNLVGASVSFTSNVFKPFGDSKTTLMDSDCQPLNHTATLSQTDNITKNISANLNHKYRMDTLGSELSTDFDFIRYINASNQSFDTRTSDNNGAPIGTPYLLKGKTDGDLNIYALKSDWIKILPRGLKLETGFKTSYVKSDNDIKFYDHSTSPAVPDSNKSNHYIYQEYIHAAYGNVTKKWDKLKTVLGLRIENTNVTGTQLTTDQINKRKYTQLFPSVVFSYEFTADHNLEVNLSRRINRPNYQQLNPFKYYINATTYRVGNPDLNAQASQNYELTYSFKGKYIATLSYSKISDNITTVVKPILENGENINVQTEENLKSAAYYSLNLIAPLKLTNWWDINNNANFYYGSYTGNVSGTQINNIGNFTLDINSIHTLKLGKNFAAELAASYKATEVYAFARISPYWNVNIGLQKKFKEKNSLKLALTDAFNSNNRKGLTVYNNYEENFKSRREPRILTLSYSYNFGSSKSVQSRKTGAAEDLRQRAE</sequence>
<evidence type="ECO:0000313" key="7">
    <source>
        <dbReference type="Proteomes" id="UP000250831"/>
    </source>
</evidence>